<dbReference type="EMBL" id="JACGWJ010000004">
    <property type="protein sequence ID" value="KAL0423957.1"/>
    <property type="molecule type" value="Genomic_DNA"/>
</dbReference>
<dbReference type="Pfam" id="PF18052">
    <property type="entry name" value="Rx_N"/>
    <property type="match status" value="1"/>
</dbReference>
<dbReference type="InterPro" id="IPR036388">
    <property type="entry name" value="WH-like_DNA-bd_sf"/>
</dbReference>
<proteinExistence type="inferred from homology"/>
<dbReference type="InterPro" id="IPR027417">
    <property type="entry name" value="P-loop_NTPase"/>
</dbReference>
<evidence type="ECO:0000256" key="3">
    <source>
        <dbReference type="ARBA" id="ARBA00022737"/>
    </source>
</evidence>
<dbReference type="InterPro" id="IPR038005">
    <property type="entry name" value="RX-like_CC"/>
</dbReference>
<evidence type="ECO:0000259" key="9">
    <source>
        <dbReference type="Pfam" id="PF23559"/>
    </source>
</evidence>
<name>A0AAW2V3R2_SESRA</name>
<gene>
    <name evidence="11" type="ORF">Sradi_0930500</name>
</gene>
<comment type="caution">
    <text evidence="11">The sequence shown here is derived from an EMBL/GenBank/DDBJ whole genome shotgun (WGS) entry which is preliminary data.</text>
</comment>
<evidence type="ECO:0000256" key="6">
    <source>
        <dbReference type="ARBA" id="ARBA00022840"/>
    </source>
</evidence>
<evidence type="ECO:0000256" key="5">
    <source>
        <dbReference type="ARBA" id="ARBA00022821"/>
    </source>
</evidence>
<dbReference type="InterPro" id="IPR002182">
    <property type="entry name" value="NB-ARC"/>
</dbReference>
<feature type="domain" description="Disease resistance N-terminal" evidence="8">
    <location>
        <begin position="9"/>
        <end position="99"/>
    </location>
</feature>
<evidence type="ECO:0000313" key="11">
    <source>
        <dbReference type="EMBL" id="KAL0423957.1"/>
    </source>
</evidence>
<feature type="domain" description="Disease resistance protein winged helix" evidence="9">
    <location>
        <begin position="395"/>
        <end position="466"/>
    </location>
</feature>
<dbReference type="Pfam" id="PF23559">
    <property type="entry name" value="WHD_DRP"/>
    <property type="match status" value="1"/>
</dbReference>
<evidence type="ECO:0000256" key="4">
    <source>
        <dbReference type="ARBA" id="ARBA00022741"/>
    </source>
</evidence>
<dbReference type="CDD" id="cd14798">
    <property type="entry name" value="RX-CC_like"/>
    <property type="match status" value="1"/>
</dbReference>
<keyword evidence="2" id="KW-0433">Leucine-rich repeat</keyword>
<dbReference type="InterPro" id="IPR032675">
    <property type="entry name" value="LRR_dom_sf"/>
</dbReference>
<dbReference type="SUPFAM" id="SSF52058">
    <property type="entry name" value="L domain-like"/>
    <property type="match status" value="1"/>
</dbReference>
<dbReference type="PANTHER" id="PTHR36766">
    <property type="entry name" value="PLANT BROAD-SPECTRUM MILDEW RESISTANCE PROTEIN RPW8"/>
    <property type="match status" value="1"/>
</dbReference>
<dbReference type="FunFam" id="1.10.10.10:FF:000322">
    <property type="entry name" value="Probable disease resistance protein At1g63360"/>
    <property type="match status" value="1"/>
</dbReference>
<evidence type="ECO:0000256" key="1">
    <source>
        <dbReference type="ARBA" id="ARBA00008894"/>
    </source>
</evidence>
<dbReference type="Gene3D" id="1.20.5.4130">
    <property type="match status" value="1"/>
</dbReference>
<dbReference type="GO" id="GO:0043531">
    <property type="term" value="F:ADP binding"/>
    <property type="evidence" value="ECO:0007669"/>
    <property type="project" value="InterPro"/>
</dbReference>
<reference evidence="11" key="1">
    <citation type="submission" date="2020-06" db="EMBL/GenBank/DDBJ databases">
        <authorList>
            <person name="Li T."/>
            <person name="Hu X."/>
            <person name="Zhang T."/>
            <person name="Song X."/>
            <person name="Zhang H."/>
            <person name="Dai N."/>
            <person name="Sheng W."/>
            <person name="Hou X."/>
            <person name="Wei L."/>
        </authorList>
    </citation>
    <scope>NUCLEOTIDE SEQUENCE</scope>
    <source>
        <strain evidence="11">G02</strain>
        <tissue evidence="11">Leaf</tissue>
    </source>
</reference>
<evidence type="ECO:0000259" key="7">
    <source>
        <dbReference type="Pfam" id="PF00931"/>
    </source>
</evidence>
<evidence type="ECO:0000259" key="10">
    <source>
        <dbReference type="Pfam" id="PF25019"/>
    </source>
</evidence>
<dbReference type="PANTHER" id="PTHR36766:SF70">
    <property type="entry name" value="DISEASE RESISTANCE PROTEIN RGA4"/>
    <property type="match status" value="1"/>
</dbReference>
<evidence type="ECO:0000256" key="2">
    <source>
        <dbReference type="ARBA" id="ARBA00022614"/>
    </source>
</evidence>
<comment type="similarity">
    <text evidence="1">Belongs to the disease resistance NB-LRR family.</text>
</comment>
<keyword evidence="4" id="KW-0547">Nucleotide-binding</keyword>
<protein>
    <submittedName>
        <fullName evidence="11">Disease resistance protein RGA3</fullName>
    </submittedName>
</protein>
<organism evidence="11">
    <name type="scientific">Sesamum radiatum</name>
    <name type="common">Black benniseed</name>
    <dbReference type="NCBI Taxonomy" id="300843"/>
    <lineage>
        <taxon>Eukaryota</taxon>
        <taxon>Viridiplantae</taxon>
        <taxon>Streptophyta</taxon>
        <taxon>Embryophyta</taxon>
        <taxon>Tracheophyta</taxon>
        <taxon>Spermatophyta</taxon>
        <taxon>Magnoliopsida</taxon>
        <taxon>eudicotyledons</taxon>
        <taxon>Gunneridae</taxon>
        <taxon>Pentapetalae</taxon>
        <taxon>asterids</taxon>
        <taxon>lamiids</taxon>
        <taxon>Lamiales</taxon>
        <taxon>Pedaliaceae</taxon>
        <taxon>Sesamum</taxon>
    </lineage>
</organism>
<accession>A0AAW2V3R2</accession>
<evidence type="ECO:0000259" key="8">
    <source>
        <dbReference type="Pfam" id="PF18052"/>
    </source>
</evidence>
<dbReference type="GO" id="GO:0005524">
    <property type="term" value="F:ATP binding"/>
    <property type="evidence" value="ECO:0007669"/>
    <property type="project" value="UniProtKB-KW"/>
</dbReference>
<dbReference type="AlphaFoldDB" id="A0AAW2V3R2"/>
<reference evidence="11" key="2">
    <citation type="journal article" date="2024" name="Plant">
        <title>Genomic evolution and insights into agronomic trait innovations of Sesamum species.</title>
        <authorList>
            <person name="Miao H."/>
            <person name="Wang L."/>
            <person name="Qu L."/>
            <person name="Liu H."/>
            <person name="Sun Y."/>
            <person name="Le M."/>
            <person name="Wang Q."/>
            <person name="Wei S."/>
            <person name="Zheng Y."/>
            <person name="Lin W."/>
            <person name="Duan Y."/>
            <person name="Cao H."/>
            <person name="Xiong S."/>
            <person name="Wang X."/>
            <person name="Wei L."/>
            <person name="Li C."/>
            <person name="Ma Q."/>
            <person name="Ju M."/>
            <person name="Zhao R."/>
            <person name="Li G."/>
            <person name="Mu C."/>
            <person name="Tian Q."/>
            <person name="Mei H."/>
            <person name="Zhang T."/>
            <person name="Gao T."/>
            <person name="Zhang H."/>
        </authorList>
    </citation>
    <scope>NUCLEOTIDE SEQUENCE</scope>
    <source>
        <strain evidence="11">G02</strain>
    </source>
</reference>
<dbReference type="SUPFAM" id="SSF52540">
    <property type="entry name" value="P-loop containing nucleoside triphosphate hydrolases"/>
    <property type="match status" value="1"/>
</dbReference>
<dbReference type="InterPro" id="IPR056789">
    <property type="entry name" value="LRR_R13L1-DRL21"/>
</dbReference>
<dbReference type="InterPro" id="IPR041118">
    <property type="entry name" value="Rx_N"/>
</dbReference>
<feature type="domain" description="R13L1/DRL21-like LRR repeat region" evidence="10">
    <location>
        <begin position="642"/>
        <end position="772"/>
    </location>
</feature>
<dbReference type="GO" id="GO:0006952">
    <property type="term" value="P:defense response"/>
    <property type="evidence" value="ECO:0007669"/>
    <property type="project" value="UniProtKB-KW"/>
</dbReference>
<keyword evidence="3" id="KW-0677">Repeat</keyword>
<dbReference type="Gene3D" id="3.80.10.10">
    <property type="entry name" value="Ribonuclease Inhibitor"/>
    <property type="match status" value="3"/>
</dbReference>
<keyword evidence="6" id="KW-0067">ATP-binding</keyword>
<feature type="domain" description="NB-ARC" evidence="7">
    <location>
        <begin position="171"/>
        <end position="318"/>
    </location>
</feature>
<sequence>MAEVVIDSAVQVLVEKLIAIASEEIGLIFGVKEELASLKDSFTKIQAFLNDASKRQMEEEAAKLWLKDLESIAYEADTLLDEFNYEIVRRKVQIKNQMKRKVCFFFCFSNPVLFRSKLAHKIKNLNIKLKMVNDTAADYLIPSRVANCATFVPPVTETDSVTVDRIVVGRKKDVSMIVDMLVNPNDEVVSVVPIVGMGGLGKTTFARLIFNDQRTVKHFHKRIWICASQNFDSTTNLFKRILESVSNNVVQFEGREAILQKFKEELKDKRFFYVLDDLWNDEQEYWENFRSSLVGINSVNGNFIIVTTRSNRVASIVNPSINILWIAGKCGGLPLAANMIGGTLQRKDIDDWTSVLQSGFSDSNGDTSGVLQVLKLSFDRLPSPLLKKCFAYCSIFSEDEEIEKELLIQLWMAEGLLVENDGDDMESLGSRVYDILLQNSFFQEAEKNEFGIIKHSKMHDLVHDLACSISKAGSFNVENHKSDAIPPRVRNLAIRSLDDQEPYKMALKENAIYLRALFSNDQIPDSVLDDCKTLRTLSVQSSTGELTPSISKLIHLRLIDVSFTGIRAFPESICKLYNLQTLRAFRCFKLQELPSQLRSLISLRHLVVDREEHFEMPIEIGKLTCLRTLKFFNIGDENGRRIEELGYLKNLKGEVAIRKLEHINGKEEAARACLIEKPNIHKLKLVWSRWREGNNFNDEQVLEGLEPHPNIKSLRIEGFRGDNLPLWIMNRSISEVIRLEKLIELQLIRCGRCLEIPTLGHLPLLKFLELRGLRNVKSLGPWFYYPHNYGVNESRRRRNSQLAFPALGRFILHSMTNLEEWIEMSSDNSYQIVNAFPRLECLKISHCPNISRFPSHGFPCLKELEINDVERGEEESGGFNSLQTLKVDCCNEVSDILSPMLLKSCTSLQTLRLRGCHNLVSFPIDFRILPSSLLSLDIFGCPKLRSLPKGDISCLSSLTELCIGPFSEEVDLASFNEIFQGIQQLHSLENLELYGWPHFESLPDLLQHLTTLGVFRIYNFGMETLPEWIGNLAALESLYLYTCKRLKHLPSKESMQCLTELTYLYIEECPELSERCKPHESEWHKISHISSIYVEGMIIITSTNASTRFVHFKSSSSGAELAPVWP</sequence>
<dbReference type="GO" id="GO:0051707">
    <property type="term" value="P:response to other organism"/>
    <property type="evidence" value="ECO:0007669"/>
    <property type="project" value="UniProtKB-ARBA"/>
</dbReference>
<dbReference type="InterPro" id="IPR058922">
    <property type="entry name" value="WHD_DRP"/>
</dbReference>
<dbReference type="Gene3D" id="3.40.50.300">
    <property type="entry name" value="P-loop containing nucleotide triphosphate hydrolases"/>
    <property type="match status" value="1"/>
</dbReference>
<dbReference type="PRINTS" id="PR00364">
    <property type="entry name" value="DISEASERSIST"/>
</dbReference>
<dbReference type="Gene3D" id="1.10.10.10">
    <property type="entry name" value="Winged helix-like DNA-binding domain superfamily/Winged helix DNA-binding domain"/>
    <property type="match status" value="1"/>
</dbReference>
<dbReference type="Pfam" id="PF25019">
    <property type="entry name" value="LRR_R13L1-DRL21"/>
    <property type="match status" value="1"/>
</dbReference>
<dbReference type="Pfam" id="PF00931">
    <property type="entry name" value="NB-ARC"/>
    <property type="match status" value="1"/>
</dbReference>
<dbReference type="SUPFAM" id="SSF52047">
    <property type="entry name" value="RNI-like"/>
    <property type="match status" value="1"/>
</dbReference>
<keyword evidence="5" id="KW-0611">Plant defense</keyword>